<dbReference type="PANTHER" id="PTHR47186">
    <property type="entry name" value="LEUCINE-RICH REPEAT-CONTAINING PROTEIN 57"/>
    <property type="match status" value="1"/>
</dbReference>
<dbReference type="EMBL" id="UZAU01000245">
    <property type="status" value="NOT_ANNOTATED_CDS"/>
    <property type="molecule type" value="Genomic_DNA"/>
</dbReference>
<dbReference type="InterPro" id="IPR056789">
    <property type="entry name" value="LRR_R13L1-DRL21"/>
</dbReference>
<feature type="domain" description="R13L1/DRL21-like LRR repeat region" evidence="1">
    <location>
        <begin position="3"/>
        <end position="124"/>
    </location>
</feature>
<reference evidence="2" key="1">
    <citation type="submission" date="2018-11" db="EMBL/GenBank/DDBJ databases">
        <authorList>
            <person name="Grassa J C."/>
        </authorList>
    </citation>
    <scope>NUCLEOTIDE SEQUENCE [LARGE SCALE GENOMIC DNA]</scope>
</reference>
<dbReference type="EnsemblPlants" id="novel_model_2337_5bd9a17a">
    <property type="protein sequence ID" value="cds.novel_model_2337_5bd9a17a"/>
    <property type="gene ID" value="novel_gene_1245_5bd9a17a"/>
</dbReference>
<dbReference type="Gramene" id="novel_model_2337_5bd9a17a">
    <property type="protein sequence ID" value="cds.novel_model_2337_5bd9a17a"/>
    <property type="gene ID" value="novel_gene_1245_5bd9a17a"/>
</dbReference>
<dbReference type="OMA" id="WITWEAI"/>
<dbReference type="InterPro" id="IPR032675">
    <property type="entry name" value="LRR_dom_sf"/>
</dbReference>
<dbReference type="SUPFAM" id="SSF52058">
    <property type="entry name" value="L domain-like"/>
    <property type="match status" value="1"/>
</dbReference>
<name>A0A803QWQ5_CANSA</name>
<dbReference type="AlphaFoldDB" id="A0A803QWQ5"/>
<evidence type="ECO:0000313" key="3">
    <source>
        <dbReference type="Proteomes" id="UP000596661"/>
    </source>
</evidence>
<dbReference type="PANTHER" id="PTHR47186:SF28">
    <property type="entry name" value="TIR-NBS-LRR TYPE DISEASE RESISTANCE-LIKE PROTEIN"/>
    <property type="match status" value="1"/>
</dbReference>
<dbReference type="Gene3D" id="3.80.10.10">
    <property type="entry name" value="Ribonuclease Inhibitor"/>
    <property type="match status" value="2"/>
</dbReference>
<organism evidence="2 3">
    <name type="scientific">Cannabis sativa</name>
    <name type="common">Hemp</name>
    <name type="synonym">Marijuana</name>
    <dbReference type="NCBI Taxonomy" id="3483"/>
    <lineage>
        <taxon>Eukaryota</taxon>
        <taxon>Viridiplantae</taxon>
        <taxon>Streptophyta</taxon>
        <taxon>Embryophyta</taxon>
        <taxon>Tracheophyta</taxon>
        <taxon>Spermatophyta</taxon>
        <taxon>Magnoliopsida</taxon>
        <taxon>eudicotyledons</taxon>
        <taxon>Gunneridae</taxon>
        <taxon>Pentapetalae</taxon>
        <taxon>rosids</taxon>
        <taxon>fabids</taxon>
        <taxon>Rosales</taxon>
        <taxon>Cannabaceae</taxon>
        <taxon>Cannabis</taxon>
    </lineage>
</organism>
<dbReference type="Proteomes" id="UP000596661">
    <property type="component" value="Chromosome 3"/>
</dbReference>
<reference evidence="2" key="2">
    <citation type="submission" date="2021-03" db="UniProtKB">
        <authorList>
            <consortium name="EnsemblPlants"/>
        </authorList>
    </citation>
    <scope>IDENTIFICATION</scope>
</reference>
<evidence type="ECO:0000259" key="1">
    <source>
        <dbReference type="Pfam" id="PF25019"/>
    </source>
</evidence>
<proteinExistence type="predicted"/>
<sequence>MKKVGELENLCSISGLENIKDAREATEANLKDKKCLTKLTLRWKHNGGAADNSEKEKDVLDALRPHTSLEYLGIEGYRGTTFSDWIGDSAFVNLVSVRIVGCDNCILLPLGQLPCLEWLSISDMMEWKDWSFAILEEEGQILFPLLKELRLYNCPKLNVGLPGCYLPSLKYLWIWNCEEMEVLVPRTIQQNVTAPPFLASVQISDCPVLESLLHWGSHSKVEKIWLWNTKSLFENRSKWNLQRLSCLKDVNISGWEDESFPEEGLLPITLNYLMIQGCTNLETLNGKAFQELTSLQTLDISGCPRLGCLPEEGLPTSLTRLYIDGCPLLKKRCEREKGEDWPKIQHITKVILDGERIK</sequence>
<accession>A0A803QWQ5</accession>
<dbReference type="Pfam" id="PF25019">
    <property type="entry name" value="LRR_R13L1-DRL21"/>
    <property type="match status" value="1"/>
</dbReference>
<evidence type="ECO:0000313" key="2">
    <source>
        <dbReference type="EnsemblPlants" id="cds.novel_model_2337_5bd9a17a"/>
    </source>
</evidence>
<protein>
    <recommendedName>
        <fullName evidence="1">R13L1/DRL21-like LRR repeat region domain-containing protein</fullName>
    </recommendedName>
</protein>
<keyword evidence="3" id="KW-1185">Reference proteome</keyword>